<comment type="caution">
    <text evidence="3">The sequence shown here is derived from an EMBL/GenBank/DDBJ whole genome shotgun (WGS) entry which is preliminary data.</text>
</comment>
<dbReference type="AlphaFoldDB" id="A0A931NGH5"/>
<evidence type="ECO:0000256" key="2">
    <source>
        <dbReference type="SAM" id="SignalP"/>
    </source>
</evidence>
<dbReference type="EMBL" id="JAEDAK010000001">
    <property type="protein sequence ID" value="MBH9575465.1"/>
    <property type="molecule type" value="Genomic_DNA"/>
</dbReference>
<gene>
    <name evidence="3" type="ORF">I7X39_00975</name>
</gene>
<proteinExistence type="predicted"/>
<organism evidence="3 4">
    <name type="scientific">Inhella proteolytica</name>
    <dbReference type="NCBI Taxonomy" id="2795029"/>
    <lineage>
        <taxon>Bacteria</taxon>
        <taxon>Pseudomonadati</taxon>
        <taxon>Pseudomonadota</taxon>
        <taxon>Betaproteobacteria</taxon>
        <taxon>Burkholderiales</taxon>
        <taxon>Sphaerotilaceae</taxon>
        <taxon>Inhella</taxon>
    </lineage>
</organism>
<accession>A0A931NGH5</accession>
<keyword evidence="2" id="KW-0732">Signal</keyword>
<evidence type="ECO:0000313" key="3">
    <source>
        <dbReference type="EMBL" id="MBH9575465.1"/>
    </source>
</evidence>
<feature type="chain" id="PRO_5036865140" evidence="2">
    <location>
        <begin position="19"/>
        <end position="320"/>
    </location>
</feature>
<protein>
    <submittedName>
        <fullName evidence="3">DUF2145 domain-containing protein</fullName>
    </submittedName>
</protein>
<evidence type="ECO:0000313" key="4">
    <source>
        <dbReference type="Proteomes" id="UP000613266"/>
    </source>
</evidence>
<dbReference type="InterPro" id="IPR014547">
    <property type="entry name" value="UCP028477"/>
</dbReference>
<keyword evidence="4" id="KW-1185">Reference proteome</keyword>
<evidence type="ECO:0000256" key="1">
    <source>
        <dbReference type="SAM" id="MobiDB-lite"/>
    </source>
</evidence>
<feature type="region of interest" description="Disordered" evidence="1">
    <location>
        <begin position="300"/>
        <end position="320"/>
    </location>
</feature>
<reference evidence="3" key="1">
    <citation type="submission" date="2020-12" db="EMBL/GenBank/DDBJ databases">
        <title>The genome sequence of Inhella sp. 1Y17.</title>
        <authorList>
            <person name="Liu Y."/>
        </authorList>
    </citation>
    <scope>NUCLEOTIDE SEQUENCE</scope>
    <source>
        <strain evidence="3">1Y17</strain>
    </source>
</reference>
<sequence>MSRGGALAALLLCGGAQAGSWPQLCNNGAELSAAQHDRLLQLSDHIRADLDRRGVQAALVARSGTNLRRFGLRYSHAALALREHPQGRWAVRQLYLACDEGVPRVFDQGLAAFLMGTDDPDQGFVAVLPLAGEAGARLAQRALVREAALAVLAPRYQANAQPFDLQAQNCNQWLAELLAQAWAPEPLAGRAEAQAWLRVQGYAPAALPLRNPLWFLAMAFVPWVSLAGHAPEDGRAGWHRTTLPQHLETWLHQRQPGLQRVEWCHRRGQALKGEGWAQQLPEDCRPAPGFTALALDELPPNGILDPITPVSPNTQAQEPP</sequence>
<dbReference type="Pfam" id="PF09916">
    <property type="entry name" value="DUF2145"/>
    <property type="match status" value="1"/>
</dbReference>
<dbReference type="RefSeq" id="WP_198109084.1">
    <property type="nucleotide sequence ID" value="NZ_JAEDAK010000001.1"/>
</dbReference>
<name>A0A931NGH5_9BURK</name>
<feature type="signal peptide" evidence="2">
    <location>
        <begin position="1"/>
        <end position="18"/>
    </location>
</feature>
<feature type="compositionally biased region" description="Polar residues" evidence="1">
    <location>
        <begin position="310"/>
        <end position="320"/>
    </location>
</feature>
<dbReference type="Proteomes" id="UP000613266">
    <property type="component" value="Unassembled WGS sequence"/>
</dbReference>